<feature type="domain" description="THAP4-like heme-binding" evidence="6">
    <location>
        <begin position="51"/>
        <end position="236"/>
    </location>
</feature>
<reference evidence="8" key="1">
    <citation type="submission" date="2009-07" db="EMBL/GenBank/DDBJ databases">
        <title>Complete genome sequence of Rothia mucilaginosa DJ.</title>
        <authorList>
            <person name="Yamane K."/>
            <person name="Nambu T."/>
            <person name="Mashimo C."/>
            <person name="Sugimori C."/>
            <person name="Yamanaka T."/>
            <person name="Leung K."/>
            <person name="Fukushima H."/>
        </authorList>
    </citation>
    <scope>NUCLEOTIDE SEQUENCE [LARGE SCALE GENOMIC DNA]</scope>
    <source>
        <strain evidence="8">DY-18</strain>
    </source>
</reference>
<dbReference type="CDD" id="cd07828">
    <property type="entry name" value="lipocalin_heme-bd-THAP4-like"/>
    <property type="match status" value="1"/>
</dbReference>
<keyword evidence="7" id="KW-0347">Helicase</keyword>
<name>D2NRH6_ROTMD</name>
<dbReference type="Pfam" id="PF08768">
    <property type="entry name" value="THAP4_heme-bd"/>
    <property type="match status" value="1"/>
</dbReference>
<evidence type="ECO:0000256" key="3">
    <source>
        <dbReference type="ARBA" id="ARBA00023235"/>
    </source>
</evidence>
<comment type="similarity">
    <text evidence="4">Belongs to the nitrobindin family.</text>
</comment>
<dbReference type="eggNOG" id="COG3485">
    <property type="taxonomic scope" value="Bacteria"/>
</dbReference>
<keyword evidence="3 4" id="KW-0413">Isomerase</keyword>
<dbReference type="KEGG" id="rmu:RMDY18_04200"/>
<evidence type="ECO:0000256" key="4">
    <source>
        <dbReference type="HAMAP-Rule" id="MF_01297"/>
    </source>
</evidence>
<dbReference type="PANTHER" id="PTHR15854">
    <property type="entry name" value="THAP4 PROTEIN"/>
    <property type="match status" value="1"/>
</dbReference>
<evidence type="ECO:0000256" key="5">
    <source>
        <dbReference type="SAM" id="MobiDB-lite"/>
    </source>
</evidence>
<dbReference type="HAMAP" id="MF_01297">
    <property type="entry name" value="nitrobindin"/>
    <property type="match status" value="1"/>
</dbReference>
<dbReference type="InterPro" id="IPR045165">
    <property type="entry name" value="Nitrobindin"/>
</dbReference>
<dbReference type="EC" id="5.99.-.-" evidence="4"/>
<dbReference type="HOGENOM" id="CLU_085483_0_1_11"/>
<evidence type="ECO:0000256" key="2">
    <source>
        <dbReference type="ARBA" id="ARBA00023004"/>
    </source>
</evidence>
<dbReference type="PANTHER" id="PTHR15854:SF4">
    <property type="entry name" value="PEROXYNITRITE ISOMERASE THAP4"/>
    <property type="match status" value="1"/>
</dbReference>
<dbReference type="InterPro" id="IPR012674">
    <property type="entry name" value="Calycin"/>
</dbReference>
<sequence length="268" mass="29176">MGVFFMLPAVPFTLQTAVLPRAVSERTGYCCTQDTKMEGMAIEIPTNLTPELVPFAWLLGTWEGTGTMWYEGQENTPFGQIITFEQDGLPFIEYRAESFLLDDEGQKLRPITVETGFWQIDRPLTDADGGFGIVPKDVVPAFADAASVETLRNADDGFSLLATIAHPGGISENYVGMVKGPVIRMQTGNLLRDDISHEYAGSVRLWGLVNGNLMWDWEVADAEGKLHKHASAELRKTSSMTGDSLGTSMFGSLDGEEPTGEPGSESTA</sequence>
<gene>
    <name evidence="7" type="ordered locus">RMDY18_04200</name>
</gene>
<dbReference type="Gene3D" id="2.40.128.20">
    <property type="match status" value="1"/>
</dbReference>
<feature type="region of interest" description="Disordered" evidence="5">
    <location>
        <begin position="237"/>
        <end position="268"/>
    </location>
</feature>
<keyword evidence="7" id="KW-0067">ATP-binding</keyword>
<comment type="function">
    <text evidence="4">Heme-binding protein able to scavenge peroxynitrite and to protect free L-tyrosine against peroxynitrite-mediated nitration, by acting as a peroxynitrite isomerase that converts peroxynitrite to nitrate. Therefore, this protein likely plays a role in peroxynitrite sensing and in the detoxification of reactive nitrogen and oxygen species (RNS and ROS, respectively). Is able to bind nitric oxide (NO) in vitro, but may act as a sensor of peroxynitrite levels in vivo.</text>
</comment>
<reference evidence="7 8" key="2">
    <citation type="journal article" date="2010" name="J Osaka Dent Univ">
        <title>Isolation and identification of Rothia mucilaginosa from persistent apical periodontitis lesions.</title>
        <authorList>
            <person name="Yamane K."/>
            <person name="Yoshida M."/>
            <person name="Fujihira T."/>
            <person name="Baba T."/>
            <person name="Tsuji N."/>
            <person name="Hayashi H."/>
            <person name="Sugimori C."/>
            <person name="Yamanaka T."/>
            <person name="Mashimo C."/>
            <person name="Nambu T."/>
            <person name="Kawai H."/>
            <person name="Fukushima H."/>
        </authorList>
    </citation>
    <scope>NUCLEOTIDE SEQUENCE [LARGE SCALE GENOMIC DNA]</scope>
    <source>
        <strain evidence="7 8">DY-18</strain>
    </source>
</reference>
<accession>D2NRH6</accession>
<feature type="short sequence motif" description="GXWXGXG" evidence="4">
    <location>
        <begin position="60"/>
        <end position="66"/>
    </location>
</feature>
<dbReference type="InterPro" id="IPR014878">
    <property type="entry name" value="THAP4-like_heme-bd"/>
</dbReference>
<dbReference type="GO" id="GO:0004386">
    <property type="term" value="F:helicase activity"/>
    <property type="evidence" value="ECO:0007669"/>
    <property type="project" value="UniProtKB-KW"/>
</dbReference>
<evidence type="ECO:0000256" key="1">
    <source>
        <dbReference type="ARBA" id="ARBA00022617"/>
    </source>
</evidence>
<dbReference type="AlphaFoldDB" id="D2NRH6"/>
<dbReference type="InterPro" id="IPR022939">
    <property type="entry name" value="Nb(III)_bact/plant"/>
</dbReference>
<dbReference type="Proteomes" id="UP000001883">
    <property type="component" value="Chromosome"/>
</dbReference>
<proteinExistence type="inferred from homology"/>
<feature type="binding site" description="axial binding residue" evidence="4">
    <location>
        <position position="229"/>
    </location>
    <ligand>
        <name>heme b</name>
        <dbReference type="ChEBI" id="CHEBI:60344"/>
    </ligand>
    <ligandPart>
        <name>Fe</name>
        <dbReference type="ChEBI" id="CHEBI:18248"/>
    </ligandPart>
</feature>
<keyword evidence="7" id="KW-0547">Nucleotide-binding</keyword>
<dbReference type="STRING" id="680646.RMDY18_04200"/>
<dbReference type="GO" id="GO:0046872">
    <property type="term" value="F:metal ion binding"/>
    <property type="evidence" value="ECO:0007669"/>
    <property type="project" value="UniProtKB-KW"/>
</dbReference>
<reference evidence="7 8" key="3">
    <citation type="journal article" date="2010" name="Sequencing">
        <title>Complete Genome Sequence of Rothia mucilaginosa DY-18: A Clinical Isolate with Dense Meshwork-Like Structures from a Persistent Apical Periodontitis Lesion.</title>
        <authorList>
            <person name="Yamane K."/>
            <person name="Nambu T."/>
            <person name="Yamanaka T."/>
            <person name="Mashimo C."/>
            <person name="Sugimori C."/>
            <person name="Leung K.-P."/>
            <person name="Fukushima H."/>
        </authorList>
    </citation>
    <scope>NUCLEOTIDE SEQUENCE [LARGE SCALE GENOMIC DNA]</scope>
    <source>
        <strain evidence="7 8">DY-18</strain>
    </source>
</reference>
<comment type="cofactor">
    <cofactor evidence="4">
        <name>heme b</name>
        <dbReference type="ChEBI" id="CHEBI:60344"/>
    </cofactor>
    <text evidence="4">Binds 1 heme b group per subunit, that coordinates a highly solvent-exposed Fe(III) atom.</text>
</comment>
<dbReference type="EMBL" id="AP011540">
    <property type="protein sequence ID" value="BAI64252.1"/>
    <property type="molecule type" value="Genomic_DNA"/>
</dbReference>
<dbReference type="SUPFAM" id="SSF50814">
    <property type="entry name" value="Lipocalins"/>
    <property type="match status" value="1"/>
</dbReference>
<comment type="pathway">
    <text evidence="4">Nitrogen metabolism.</text>
</comment>
<comment type="caution">
    <text evidence="4">Lacks conserved residue(s) required for the propagation of feature annotation.</text>
</comment>
<keyword evidence="1 4" id="KW-0349">Heme</keyword>
<keyword evidence="4" id="KW-0479">Metal-binding</keyword>
<keyword evidence="7" id="KW-0378">Hydrolase</keyword>
<dbReference type="GO" id="GO:0020037">
    <property type="term" value="F:heme binding"/>
    <property type="evidence" value="ECO:0007669"/>
    <property type="project" value="UniProtKB-UniRule"/>
</dbReference>
<evidence type="ECO:0000313" key="7">
    <source>
        <dbReference type="EMBL" id="BAI64252.1"/>
    </source>
</evidence>
<evidence type="ECO:0000313" key="8">
    <source>
        <dbReference type="Proteomes" id="UP000001883"/>
    </source>
</evidence>
<comment type="domain">
    <text evidence="4">Forms a 10-stranded antiparallel beta-barrel structure able to accommodate a hydrophobic ligand in its interior. In fact, this fold hosts the heme group, which is located in a wide surface cleft.</text>
</comment>
<keyword evidence="8" id="KW-1185">Reference proteome</keyword>
<feature type="compositionally biased region" description="Polar residues" evidence="5">
    <location>
        <begin position="237"/>
        <end position="250"/>
    </location>
</feature>
<evidence type="ECO:0000259" key="6">
    <source>
        <dbReference type="Pfam" id="PF08768"/>
    </source>
</evidence>
<keyword evidence="2 4" id="KW-0408">Iron</keyword>
<protein>
    <recommendedName>
        <fullName evidence="4">Peroxynitrite isomerase</fullName>
        <ecNumber evidence="4">5.99.-.-</ecNumber>
    </recommendedName>
    <alternativeName>
        <fullName evidence="4">Ferric nitrobindin</fullName>
        <shortName evidence="4">Nb(III)</shortName>
    </alternativeName>
</protein>
<dbReference type="GO" id="GO:0062213">
    <property type="term" value="F:peroxynitrite isomerase activity"/>
    <property type="evidence" value="ECO:0007669"/>
    <property type="project" value="UniProtKB-UniRule"/>
</dbReference>
<organism evidence="7 8">
    <name type="scientific">Rothia mucilaginosa (strain DY-18)</name>
    <name type="common">Stomatococcus mucilaginosus</name>
    <dbReference type="NCBI Taxonomy" id="680646"/>
    <lineage>
        <taxon>Bacteria</taxon>
        <taxon>Bacillati</taxon>
        <taxon>Actinomycetota</taxon>
        <taxon>Actinomycetes</taxon>
        <taxon>Micrococcales</taxon>
        <taxon>Micrococcaceae</taxon>
        <taxon>Rothia</taxon>
    </lineage>
</organism>
<comment type="catalytic activity">
    <reaction evidence="4">
        <text>peroxynitrite = nitrate</text>
        <dbReference type="Rhea" id="RHEA:63116"/>
        <dbReference type="ChEBI" id="CHEBI:17632"/>
        <dbReference type="ChEBI" id="CHEBI:25941"/>
    </reaction>
</comment>